<dbReference type="InterPro" id="IPR057326">
    <property type="entry name" value="KR_dom"/>
</dbReference>
<keyword evidence="6" id="KW-1185">Reference proteome</keyword>
<dbReference type="SMART" id="SM00822">
    <property type="entry name" value="PKS_KR"/>
    <property type="match status" value="1"/>
</dbReference>
<evidence type="ECO:0000259" key="4">
    <source>
        <dbReference type="SMART" id="SM00822"/>
    </source>
</evidence>
<dbReference type="SUPFAM" id="SSF51735">
    <property type="entry name" value="NAD(P)-binding Rossmann-fold domains"/>
    <property type="match status" value="1"/>
</dbReference>
<feature type="compositionally biased region" description="Basic and acidic residues" evidence="3">
    <location>
        <begin position="222"/>
        <end position="233"/>
    </location>
</feature>
<evidence type="ECO:0000313" key="6">
    <source>
        <dbReference type="Proteomes" id="UP000653644"/>
    </source>
</evidence>
<dbReference type="EMBL" id="BMVN01000051">
    <property type="protein sequence ID" value="GHA64166.1"/>
    <property type="molecule type" value="Genomic_DNA"/>
</dbReference>
<dbReference type="InterPro" id="IPR036291">
    <property type="entry name" value="NAD(P)-bd_dom_sf"/>
</dbReference>
<dbReference type="PRINTS" id="PR00081">
    <property type="entry name" value="GDHRDH"/>
</dbReference>
<evidence type="ECO:0000313" key="5">
    <source>
        <dbReference type="EMBL" id="GHA64166.1"/>
    </source>
</evidence>
<dbReference type="Gene3D" id="3.40.50.720">
    <property type="entry name" value="NAD(P)-binding Rossmann-like Domain"/>
    <property type="match status" value="1"/>
</dbReference>
<evidence type="ECO:0000256" key="1">
    <source>
        <dbReference type="ARBA" id="ARBA00006484"/>
    </source>
</evidence>
<comment type="caution">
    <text evidence="5">The sequence shown here is derived from an EMBL/GenBank/DDBJ whole genome shotgun (WGS) entry which is preliminary data.</text>
</comment>
<dbReference type="PANTHER" id="PTHR42879">
    <property type="entry name" value="3-OXOACYL-(ACYL-CARRIER-PROTEIN) REDUCTASE"/>
    <property type="match status" value="1"/>
</dbReference>
<evidence type="ECO:0000256" key="3">
    <source>
        <dbReference type="SAM" id="MobiDB-lite"/>
    </source>
</evidence>
<dbReference type="InterPro" id="IPR002347">
    <property type="entry name" value="SDR_fam"/>
</dbReference>
<gene>
    <name evidence="5" type="ORF">GCM10010345_80340</name>
</gene>
<dbReference type="Pfam" id="PF00106">
    <property type="entry name" value="adh_short"/>
    <property type="match status" value="1"/>
</dbReference>
<proteinExistence type="inferred from homology"/>
<dbReference type="CDD" id="cd05233">
    <property type="entry name" value="SDR_c"/>
    <property type="match status" value="1"/>
</dbReference>
<dbReference type="PRINTS" id="PR00080">
    <property type="entry name" value="SDRFAMILY"/>
</dbReference>
<evidence type="ECO:0000256" key="2">
    <source>
        <dbReference type="RuleBase" id="RU000363"/>
    </source>
</evidence>
<dbReference type="Proteomes" id="UP000653644">
    <property type="component" value="Unassembled WGS sequence"/>
</dbReference>
<dbReference type="PANTHER" id="PTHR42879:SF6">
    <property type="entry name" value="NADPH-DEPENDENT REDUCTASE BACG"/>
    <property type="match status" value="1"/>
</dbReference>
<protein>
    <recommendedName>
        <fullName evidence="4">Ketoreductase domain-containing protein</fullName>
    </recommendedName>
</protein>
<feature type="region of interest" description="Disordered" evidence="3">
    <location>
        <begin position="197"/>
        <end position="247"/>
    </location>
</feature>
<accession>A0ABQ3DC49</accession>
<dbReference type="RefSeq" id="WP_229917789.1">
    <property type="nucleotide sequence ID" value="NZ_BMVN01000051.1"/>
</dbReference>
<name>A0ABQ3DC49_9ACTN</name>
<feature type="domain" description="Ketoreductase" evidence="4">
    <location>
        <begin position="8"/>
        <end position="163"/>
    </location>
</feature>
<reference evidence="6" key="1">
    <citation type="journal article" date="2019" name="Int. J. Syst. Evol. Microbiol.">
        <title>The Global Catalogue of Microorganisms (GCM) 10K type strain sequencing project: providing services to taxonomists for standard genome sequencing and annotation.</title>
        <authorList>
            <consortium name="The Broad Institute Genomics Platform"/>
            <consortium name="The Broad Institute Genome Sequencing Center for Infectious Disease"/>
            <person name="Wu L."/>
            <person name="Ma J."/>
        </authorList>
    </citation>
    <scope>NUCLEOTIDE SEQUENCE [LARGE SCALE GENOMIC DNA]</scope>
    <source>
        <strain evidence="6">JCM 4733</strain>
    </source>
</reference>
<sequence length="247" mass="25965">MDPHLAGRRAVVTGASRGIGLAVARVLAAEGASVALIARSAGHAEEQAALLREETGAEVIAVPADTGDDTSVAEMAREVRERLGGVDILVNNAATTNPGALPDDALEAEINVKVRGYLRCVRAFAPAMTERGWGRIINVSGLAARRSGSVTGSVRNAAVVATTKNLADELGPHDVNVVSVRPGATRTRTWLDNLAKQATRHRAESSGAGGTGRRDRLHRPDRRTARGGIRDRLPGPARSAWRSTATR</sequence>
<comment type="similarity">
    <text evidence="1 2">Belongs to the short-chain dehydrogenases/reductases (SDR) family.</text>
</comment>
<dbReference type="InterPro" id="IPR050259">
    <property type="entry name" value="SDR"/>
</dbReference>
<organism evidence="5 6">
    <name type="scientific">Streptomyces canarius</name>
    <dbReference type="NCBI Taxonomy" id="285453"/>
    <lineage>
        <taxon>Bacteria</taxon>
        <taxon>Bacillati</taxon>
        <taxon>Actinomycetota</taxon>
        <taxon>Actinomycetes</taxon>
        <taxon>Kitasatosporales</taxon>
        <taxon>Streptomycetaceae</taxon>
        <taxon>Streptomyces</taxon>
    </lineage>
</organism>